<reference evidence="5 6" key="1">
    <citation type="submission" date="2022-02" db="EMBL/GenBank/DDBJ databases">
        <title>Genome of Erysipelotrichaceae sp. nov. NSJ-176 isolated from human feces.</title>
        <authorList>
            <person name="Abdugheni R."/>
        </authorList>
    </citation>
    <scope>NUCLEOTIDE SEQUENCE [LARGE SCALE GENOMIC DNA]</scope>
    <source>
        <strain evidence="5 6">NSJ-176</strain>
    </source>
</reference>
<feature type="domain" description="Type I restriction modification DNA specificity" evidence="4">
    <location>
        <begin position="287"/>
        <end position="416"/>
    </location>
</feature>
<accession>A0ABS9R9D0</accession>
<evidence type="ECO:0000313" key="6">
    <source>
        <dbReference type="Proteomes" id="UP001202402"/>
    </source>
</evidence>
<dbReference type="GO" id="GO:0004519">
    <property type="term" value="F:endonuclease activity"/>
    <property type="evidence" value="ECO:0007669"/>
    <property type="project" value="UniProtKB-KW"/>
</dbReference>
<proteinExistence type="inferred from homology"/>
<comment type="similarity">
    <text evidence="1">Belongs to the type-I restriction system S methylase family.</text>
</comment>
<dbReference type="PANTHER" id="PTHR30408">
    <property type="entry name" value="TYPE-1 RESTRICTION ENZYME ECOKI SPECIFICITY PROTEIN"/>
    <property type="match status" value="1"/>
</dbReference>
<dbReference type="Proteomes" id="UP001202402">
    <property type="component" value="Unassembled WGS sequence"/>
</dbReference>
<name>A0ABS9R9D0_9FIRM</name>
<dbReference type="EC" id="3.1.21.-" evidence="5"/>
<dbReference type="RefSeq" id="WP_240607502.1">
    <property type="nucleotide sequence ID" value="NZ_JAKVPQ010000012.1"/>
</dbReference>
<protein>
    <submittedName>
        <fullName evidence="5">Restriction endonuclease subunit S</fullName>
        <ecNumber evidence="5">3.1.21.-</ecNumber>
    </submittedName>
</protein>
<dbReference type="InterPro" id="IPR000055">
    <property type="entry name" value="Restrct_endonuc_typeI_TRD"/>
</dbReference>
<dbReference type="Gene3D" id="3.90.220.20">
    <property type="entry name" value="DNA methylase specificity domains"/>
    <property type="match status" value="2"/>
</dbReference>
<keyword evidence="5" id="KW-0540">Nuclease</keyword>
<gene>
    <name evidence="5" type="ORF">LQE99_14190</name>
</gene>
<sequence length="428" mass="48979">MEESKKPALRFKGFHDDWEQRKLGEIADYKKGPFGSALKKEIFIPKSENSVKVYEQQNAIGKNWKLERYFITKEYANELKAFETHGGDILVSCAGTIGEMYELPDNSEVGVINQALMRVRVNEKIISKELYKLLFTNMIDDFSKEHSNGSAMKNIPPFADLKAMNVMLPTLDEQERIGAYFNKLDHLITLHQRKYESLVNIKKAMLEKMFPKNEEVVPELRFAGFTDTWEQRKFNVSFDFLQNNALSRAELSNDGEVMNVHYGDILVKYGEVLDIAQEELTYLQDSSIMKKYQTSLLRNGDVIIADAAEDETVGKCSEIAGLSIETVLSGLHTIPCRPAIKFAEGYLGYYMNSDAYHDQLLPLIQGTKISSISKSAIQDTEIVYPKSEKEQTAISTYFKHLDNLITLHQRELEKLQNIKKSCLEKMFI</sequence>
<dbReference type="GO" id="GO:0016787">
    <property type="term" value="F:hydrolase activity"/>
    <property type="evidence" value="ECO:0007669"/>
    <property type="project" value="UniProtKB-KW"/>
</dbReference>
<evidence type="ECO:0000256" key="2">
    <source>
        <dbReference type="ARBA" id="ARBA00022747"/>
    </source>
</evidence>
<dbReference type="EMBL" id="JAKVPQ010000012">
    <property type="protein sequence ID" value="MCH4286272.1"/>
    <property type="molecule type" value="Genomic_DNA"/>
</dbReference>
<evidence type="ECO:0000256" key="1">
    <source>
        <dbReference type="ARBA" id="ARBA00010923"/>
    </source>
</evidence>
<dbReference type="InterPro" id="IPR052021">
    <property type="entry name" value="Type-I_RS_S_subunit"/>
</dbReference>
<comment type="caution">
    <text evidence="5">The sequence shown here is derived from an EMBL/GenBank/DDBJ whole genome shotgun (WGS) entry which is preliminary data.</text>
</comment>
<organism evidence="5 6">
    <name type="scientific">Amedibacillus hominis</name>
    <dbReference type="NCBI Taxonomy" id="2897776"/>
    <lineage>
        <taxon>Bacteria</taxon>
        <taxon>Bacillati</taxon>
        <taxon>Bacillota</taxon>
        <taxon>Erysipelotrichia</taxon>
        <taxon>Erysipelotrichales</taxon>
        <taxon>Erysipelotrichaceae</taxon>
        <taxon>Amedibacillus</taxon>
    </lineage>
</organism>
<dbReference type="Gene3D" id="1.10.287.1120">
    <property type="entry name" value="Bipartite methylase S protein"/>
    <property type="match status" value="1"/>
</dbReference>
<evidence type="ECO:0000259" key="4">
    <source>
        <dbReference type="Pfam" id="PF01420"/>
    </source>
</evidence>
<dbReference type="InterPro" id="IPR044946">
    <property type="entry name" value="Restrct_endonuc_typeI_TRD_sf"/>
</dbReference>
<keyword evidence="2" id="KW-0680">Restriction system</keyword>
<evidence type="ECO:0000313" key="5">
    <source>
        <dbReference type="EMBL" id="MCH4286272.1"/>
    </source>
</evidence>
<keyword evidence="5" id="KW-0378">Hydrolase</keyword>
<feature type="domain" description="Type I restriction modification DNA specificity" evidence="4">
    <location>
        <begin position="16"/>
        <end position="198"/>
    </location>
</feature>
<keyword evidence="6" id="KW-1185">Reference proteome</keyword>
<keyword evidence="3" id="KW-0238">DNA-binding</keyword>
<dbReference type="SUPFAM" id="SSF116734">
    <property type="entry name" value="DNA methylase specificity domain"/>
    <property type="match status" value="2"/>
</dbReference>
<evidence type="ECO:0000256" key="3">
    <source>
        <dbReference type="ARBA" id="ARBA00023125"/>
    </source>
</evidence>
<keyword evidence="5" id="KW-0255">Endonuclease</keyword>
<dbReference type="PANTHER" id="PTHR30408:SF12">
    <property type="entry name" value="TYPE I RESTRICTION ENZYME MJAVIII SPECIFICITY SUBUNIT"/>
    <property type="match status" value="1"/>
</dbReference>
<dbReference type="Pfam" id="PF01420">
    <property type="entry name" value="Methylase_S"/>
    <property type="match status" value="2"/>
</dbReference>